<feature type="compositionally biased region" description="Polar residues" evidence="7">
    <location>
        <begin position="133"/>
        <end position="142"/>
    </location>
</feature>
<keyword evidence="10" id="KW-1185">Reference proteome</keyword>
<dbReference type="PANTHER" id="PTHR12087">
    <property type="entry name" value="ORIGIN RECOGNITION COMPLEX SUBUNIT 4"/>
    <property type="match status" value="1"/>
</dbReference>
<evidence type="ECO:0000256" key="4">
    <source>
        <dbReference type="ARBA" id="ARBA00022705"/>
    </source>
</evidence>
<feature type="compositionally biased region" description="Basic residues" evidence="7">
    <location>
        <begin position="70"/>
        <end position="80"/>
    </location>
</feature>
<feature type="compositionally biased region" description="Acidic residues" evidence="7">
    <location>
        <begin position="51"/>
        <end position="63"/>
    </location>
</feature>
<dbReference type="GO" id="GO:0003688">
    <property type="term" value="F:DNA replication origin binding"/>
    <property type="evidence" value="ECO:0007669"/>
    <property type="project" value="TreeGrafter"/>
</dbReference>
<dbReference type="InterPro" id="IPR027417">
    <property type="entry name" value="P-loop_NTPase"/>
</dbReference>
<dbReference type="GO" id="GO:0005664">
    <property type="term" value="C:nuclear origin of replication recognition complex"/>
    <property type="evidence" value="ECO:0007669"/>
    <property type="project" value="TreeGrafter"/>
</dbReference>
<dbReference type="Proteomes" id="UP000799428">
    <property type="component" value="Unassembled WGS sequence"/>
</dbReference>
<evidence type="ECO:0000256" key="5">
    <source>
        <dbReference type="ARBA" id="ARBA00023125"/>
    </source>
</evidence>
<dbReference type="Pfam" id="PF14629">
    <property type="entry name" value="ORC4_C"/>
    <property type="match status" value="1"/>
</dbReference>
<dbReference type="AlphaFoldDB" id="A0A6G1KMX5"/>
<dbReference type="InterPro" id="IPR041664">
    <property type="entry name" value="AAA_16"/>
</dbReference>
<organism evidence="9 10">
    <name type="scientific">Pleomassaria siparia CBS 279.74</name>
    <dbReference type="NCBI Taxonomy" id="1314801"/>
    <lineage>
        <taxon>Eukaryota</taxon>
        <taxon>Fungi</taxon>
        <taxon>Dikarya</taxon>
        <taxon>Ascomycota</taxon>
        <taxon>Pezizomycotina</taxon>
        <taxon>Dothideomycetes</taxon>
        <taxon>Pleosporomycetidae</taxon>
        <taxon>Pleosporales</taxon>
        <taxon>Pleomassariaceae</taxon>
        <taxon>Pleomassaria</taxon>
    </lineage>
</organism>
<dbReference type="InterPro" id="IPR016527">
    <property type="entry name" value="ORC4"/>
</dbReference>
<feature type="compositionally biased region" description="Polar residues" evidence="7">
    <location>
        <begin position="285"/>
        <end position="295"/>
    </location>
</feature>
<accession>A0A6G1KMX5</accession>
<gene>
    <name evidence="9" type="ORF">K504DRAFT_450770</name>
</gene>
<evidence type="ECO:0000256" key="6">
    <source>
        <dbReference type="ARBA" id="ARBA00023242"/>
    </source>
</evidence>
<dbReference type="GO" id="GO:0006270">
    <property type="term" value="P:DNA replication initiation"/>
    <property type="evidence" value="ECO:0007669"/>
    <property type="project" value="TreeGrafter"/>
</dbReference>
<dbReference type="Gene3D" id="3.40.50.300">
    <property type="entry name" value="P-loop containing nucleotide triphosphate hydrolases"/>
    <property type="match status" value="1"/>
</dbReference>
<feature type="compositionally biased region" description="Polar residues" evidence="7">
    <location>
        <begin position="16"/>
        <end position="25"/>
    </location>
</feature>
<keyword evidence="6" id="KW-0539">Nucleus</keyword>
<dbReference type="SMART" id="SM00382">
    <property type="entry name" value="AAA"/>
    <property type="match status" value="1"/>
</dbReference>
<comment type="subcellular location">
    <subcellularLocation>
        <location evidence="1">Nucleus</location>
    </subcellularLocation>
</comment>
<dbReference type="Pfam" id="PF13191">
    <property type="entry name" value="AAA_16"/>
    <property type="match status" value="1"/>
</dbReference>
<feature type="compositionally biased region" description="Basic and acidic residues" evidence="7">
    <location>
        <begin position="229"/>
        <end position="238"/>
    </location>
</feature>
<feature type="compositionally biased region" description="Basic and acidic residues" evidence="7">
    <location>
        <begin position="318"/>
        <end position="330"/>
    </location>
</feature>
<evidence type="ECO:0000256" key="3">
    <source>
        <dbReference type="ARBA" id="ARBA00019083"/>
    </source>
</evidence>
<dbReference type="SUPFAM" id="SSF52540">
    <property type="entry name" value="P-loop containing nucleoside triphosphate hydrolases"/>
    <property type="match status" value="1"/>
</dbReference>
<dbReference type="InterPro" id="IPR003593">
    <property type="entry name" value="AAA+_ATPase"/>
</dbReference>
<evidence type="ECO:0000256" key="1">
    <source>
        <dbReference type="ARBA" id="ARBA00004123"/>
    </source>
</evidence>
<evidence type="ECO:0000313" key="9">
    <source>
        <dbReference type="EMBL" id="KAF2714194.1"/>
    </source>
</evidence>
<feature type="domain" description="AAA+ ATPase" evidence="8">
    <location>
        <begin position="441"/>
        <end position="610"/>
    </location>
</feature>
<dbReference type="FunFam" id="3.40.50.300:FF:001597">
    <property type="entry name" value="Origin recognition complex subunit Orc4"/>
    <property type="match status" value="1"/>
</dbReference>
<keyword evidence="4" id="KW-0235">DNA replication</keyword>
<feature type="compositionally biased region" description="Polar residues" evidence="7">
    <location>
        <begin position="81"/>
        <end position="93"/>
    </location>
</feature>
<dbReference type="InterPro" id="IPR032705">
    <property type="entry name" value="ORC4_C"/>
</dbReference>
<evidence type="ECO:0000256" key="2">
    <source>
        <dbReference type="ARBA" id="ARBA00005334"/>
    </source>
</evidence>
<feature type="compositionally biased region" description="Acidic residues" evidence="7">
    <location>
        <begin position="335"/>
        <end position="353"/>
    </location>
</feature>
<evidence type="ECO:0000256" key="7">
    <source>
        <dbReference type="SAM" id="MobiDB-lite"/>
    </source>
</evidence>
<reference evidence="9" key="1">
    <citation type="journal article" date="2020" name="Stud. Mycol.">
        <title>101 Dothideomycetes genomes: a test case for predicting lifestyles and emergence of pathogens.</title>
        <authorList>
            <person name="Haridas S."/>
            <person name="Albert R."/>
            <person name="Binder M."/>
            <person name="Bloem J."/>
            <person name="Labutti K."/>
            <person name="Salamov A."/>
            <person name="Andreopoulos B."/>
            <person name="Baker S."/>
            <person name="Barry K."/>
            <person name="Bills G."/>
            <person name="Bluhm B."/>
            <person name="Cannon C."/>
            <person name="Castanera R."/>
            <person name="Culley D."/>
            <person name="Daum C."/>
            <person name="Ezra D."/>
            <person name="Gonzalez J."/>
            <person name="Henrissat B."/>
            <person name="Kuo A."/>
            <person name="Liang C."/>
            <person name="Lipzen A."/>
            <person name="Lutzoni F."/>
            <person name="Magnuson J."/>
            <person name="Mondo S."/>
            <person name="Nolan M."/>
            <person name="Ohm R."/>
            <person name="Pangilinan J."/>
            <person name="Park H.-J."/>
            <person name="Ramirez L."/>
            <person name="Alfaro M."/>
            <person name="Sun H."/>
            <person name="Tritt A."/>
            <person name="Yoshinaga Y."/>
            <person name="Zwiers L.-H."/>
            <person name="Turgeon B."/>
            <person name="Goodwin S."/>
            <person name="Spatafora J."/>
            <person name="Crous P."/>
            <person name="Grigoriev I."/>
        </authorList>
    </citation>
    <scope>NUCLEOTIDE SEQUENCE</scope>
    <source>
        <strain evidence="9">CBS 279.74</strain>
    </source>
</reference>
<evidence type="ECO:0000259" key="8">
    <source>
        <dbReference type="SMART" id="SM00382"/>
    </source>
</evidence>
<sequence length="861" mass="94125">MDNPPRSSKRRKLDTQKSIESTPLAKSSLVRASGRRTNRSVSHATGKTQEEVQEEEEEEEDDDNKATTPTRKRLPARRTTHTPNVSSNVTSGKNGPAVDKDVYDDIEGALSPTPKRKLRNSQSASHPLKRIQYTDTSTNGGASNKPHEAKTTPKRRKTNGGANGESARRSPRHGTDGILETEDELAGEGPTPSNKNKKALNGSVRKTASGRVAKTPKSVGRGSRTLAKAVEKEEEAKKSTNGTTPSKLRSIKKPSASMRKKAVNEVEEDVPSTSTHSRGTRRNTKASGLPSTIQDSGDELGDLPIPTKRDVKARRRMNRTDHFSNEDEHAIPVSGEEEQAEPGTDEDNEDDKDVDGGSLLGSVLDPTEPSPFNKPISAQKEKDKDVVPLLQANLTPGRELELLRTIIMERITAKRPAPLVGLDVEYKTVYQLIEQTITAGEGNSLLLIGARGSGKTALVNKVLSEMSKDNREDYHVVRLNGFIHTDDKIALREIWRQLGKEMDIEEDGGGLGKNYADTLTTLLALLSHPSEHTGEFTDQVARAVVFVMDEFDLFASHPRQTLLYNLFDIAQSRKAPIAVLGLTTRIDVVNSLEKRVKSRFSHRYVHLSLANSFTSFQELCKASLLIEHDQLSIEERGILCAAPPTYTYTPSKKAPKKPEKHVTLLKPDMLTEWNRNVSALFASKTFLTTFLAPQFYRTKSVPQVLTCFLLPTALLSPDTASLLPTSSLTPPDSKLFLVPSLSTLSLALLISAARLDIIHDSDTCNFNMAYDEYVTLASKARIQSAAGGASASGAVSKVWGKEVARREWEGLVELGLVVPVIGGGSGGFVMCKVDVALEEVGGVLAGEKGIDRSLERWCKQL</sequence>
<comment type="similarity">
    <text evidence="2">Belongs to the ORC4 family.</text>
</comment>
<feature type="region of interest" description="Disordered" evidence="7">
    <location>
        <begin position="1"/>
        <end position="381"/>
    </location>
</feature>
<keyword evidence="5" id="KW-0238">DNA-binding</keyword>
<dbReference type="OrthoDB" id="343623at2759"/>
<evidence type="ECO:0000313" key="10">
    <source>
        <dbReference type="Proteomes" id="UP000799428"/>
    </source>
</evidence>
<proteinExistence type="inferred from homology"/>
<name>A0A6G1KMX5_9PLEO</name>
<dbReference type="PANTHER" id="PTHR12087:SF0">
    <property type="entry name" value="ORIGIN RECOGNITION COMPLEX SUBUNIT 4"/>
    <property type="match status" value="1"/>
</dbReference>
<dbReference type="EMBL" id="MU005765">
    <property type="protein sequence ID" value="KAF2714194.1"/>
    <property type="molecule type" value="Genomic_DNA"/>
</dbReference>
<protein>
    <recommendedName>
        <fullName evidence="3">Origin recognition complex subunit 4</fullName>
    </recommendedName>
</protein>